<dbReference type="EMBL" id="SMRS01000008">
    <property type="protein sequence ID" value="KAA0873835.1"/>
    <property type="molecule type" value="Genomic_DNA"/>
</dbReference>
<proteinExistence type="predicted"/>
<keyword evidence="3" id="KW-1185">Reference proteome</keyword>
<dbReference type="OrthoDB" id="6650029at2"/>
<gene>
    <name evidence="2" type="ORF">E1H14_10785</name>
</gene>
<evidence type="ECO:0000313" key="2">
    <source>
        <dbReference type="EMBL" id="KAA0873835.1"/>
    </source>
</evidence>
<organism evidence="2 3">
    <name type="scientific">Nitrincola tapanii</name>
    <dbReference type="NCBI Taxonomy" id="1708751"/>
    <lineage>
        <taxon>Bacteria</taxon>
        <taxon>Pseudomonadati</taxon>
        <taxon>Pseudomonadota</taxon>
        <taxon>Gammaproteobacteria</taxon>
        <taxon>Oceanospirillales</taxon>
        <taxon>Oceanospirillaceae</taxon>
        <taxon>Nitrincola</taxon>
    </lineage>
</organism>
<feature type="domain" description="Oxidoreductase-like" evidence="1">
    <location>
        <begin position="8"/>
        <end position="46"/>
    </location>
</feature>
<name>A0A5A9W149_9GAMM</name>
<accession>A0A5A9W149</accession>
<protein>
    <recommendedName>
        <fullName evidence="1">Oxidoreductase-like domain-containing protein</fullName>
    </recommendedName>
</protein>
<comment type="caution">
    <text evidence="2">The sequence shown here is derived from an EMBL/GenBank/DDBJ whole genome shotgun (WGS) entry which is preliminary data.</text>
</comment>
<evidence type="ECO:0000313" key="3">
    <source>
        <dbReference type="Proteomes" id="UP000325302"/>
    </source>
</evidence>
<dbReference type="RefSeq" id="WP_149391489.1">
    <property type="nucleotide sequence ID" value="NZ_SMRS01000008.1"/>
</dbReference>
<sequence length="65" mass="7252">MADETGMPEPQPPNDDECCGGGACCPCVWDSYYERRRIWLAHQAERKKQQAADACGETESDPPFC</sequence>
<dbReference type="AlphaFoldDB" id="A0A5A9W149"/>
<dbReference type="Proteomes" id="UP000325302">
    <property type="component" value="Unassembled WGS sequence"/>
</dbReference>
<dbReference type="Pfam" id="PF09791">
    <property type="entry name" value="Oxidored-like"/>
    <property type="match status" value="1"/>
</dbReference>
<reference evidence="2 3" key="1">
    <citation type="submission" date="2019-03" db="EMBL/GenBank/DDBJ databases">
        <title>Nitrincola sp. nov. isolated from an Indian soda lake.</title>
        <authorList>
            <person name="Joshi A."/>
            <person name="Thite S.V."/>
            <person name="Joseph N."/>
            <person name="Dhotre D."/>
            <person name="Moorthy M."/>
            <person name="Shouche Y.S."/>
        </authorList>
    </citation>
    <scope>NUCLEOTIDE SEQUENCE [LARGE SCALE GENOMIC DNA]</scope>
    <source>
        <strain evidence="2 3">MEB193</strain>
    </source>
</reference>
<evidence type="ECO:0000259" key="1">
    <source>
        <dbReference type="Pfam" id="PF09791"/>
    </source>
</evidence>
<dbReference type="InterPro" id="IPR019180">
    <property type="entry name" value="Oxidoreductase-like_N"/>
</dbReference>